<dbReference type="EMBL" id="UINC01111284">
    <property type="protein sequence ID" value="SVC79391.1"/>
    <property type="molecule type" value="Genomic_DNA"/>
</dbReference>
<dbReference type="AlphaFoldDB" id="A0A382Q592"/>
<sequence>VKDGVNKAWTNNGEVSCTEKEFKKINGSCSSTYIKARNQLIKVGFIKQTHRGGTHRGDRAKYEVLVSANGVSASNERWRDYPNKNWEQEIPRQKKQLVGVKTQWKNGECGRKS</sequence>
<gene>
    <name evidence="1" type="ORF">METZ01_LOCUS332245</name>
</gene>
<name>A0A382Q592_9ZZZZ</name>
<feature type="non-terminal residue" evidence="1">
    <location>
        <position position="1"/>
    </location>
</feature>
<reference evidence="1" key="1">
    <citation type="submission" date="2018-05" db="EMBL/GenBank/DDBJ databases">
        <authorList>
            <person name="Lanie J.A."/>
            <person name="Ng W.-L."/>
            <person name="Kazmierczak K.M."/>
            <person name="Andrzejewski T.M."/>
            <person name="Davidsen T.M."/>
            <person name="Wayne K.J."/>
            <person name="Tettelin H."/>
            <person name="Glass J.I."/>
            <person name="Rusch D."/>
            <person name="Podicherti R."/>
            <person name="Tsui H.-C.T."/>
            <person name="Winkler M.E."/>
        </authorList>
    </citation>
    <scope>NUCLEOTIDE SEQUENCE</scope>
</reference>
<organism evidence="1">
    <name type="scientific">marine metagenome</name>
    <dbReference type="NCBI Taxonomy" id="408172"/>
    <lineage>
        <taxon>unclassified sequences</taxon>
        <taxon>metagenomes</taxon>
        <taxon>ecological metagenomes</taxon>
    </lineage>
</organism>
<evidence type="ECO:0000313" key="1">
    <source>
        <dbReference type="EMBL" id="SVC79391.1"/>
    </source>
</evidence>
<protein>
    <submittedName>
        <fullName evidence="1">Uncharacterized protein</fullName>
    </submittedName>
</protein>
<accession>A0A382Q592</accession>
<proteinExistence type="predicted"/>